<dbReference type="InterPro" id="IPR008242">
    <property type="entry name" value="Chor_mutase/pphenate_deHydtase"/>
</dbReference>
<feature type="domain" description="Prephenate dehydratase" evidence="11">
    <location>
        <begin position="13"/>
        <end position="192"/>
    </location>
</feature>
<reference evidence="13 14" key="1">
    <citation type="journal article" date="2016" name="Biochim. Biophys. Acta">
        <title>Photochemical characterization of actinorhodopsin and its functional existence in the natural host.</title>
        <authorList>
            <person name="Nakamura S."/>
            <person name="Kikukawa T."/>
            <person name="Tamogami J."/>
            <person name="Kamiya M."/>
            <person name="Aizawa T."/>
            <person name="Hahn M.W."/>
            <person name="Ihara K."/>
            <person name="Kamo N."/>
            <person name="Demura M."/>
        </authorList>
    </citation>
    <scope>NUCLEOTIDE SEQUENCE [LARGE SCALE GENOMIC DNA]</scope>
    <source>
        <strain evidence="13 14">MWH-Dar1</strain>
    </source>
</reference>
<evidence type="ECO:0000256" key="7">
    <source>
        <dbReference type="ARBA" id="ARBA00023239"/>
    </source>
</evidence>
<dbReference type="GO" id="GO:0005737">
    <property type="term" value="C:cytoplasm"/>
    <property type="evidence" value="ECO:0007669"/>
    <property type="project" value="TreeGrafter"/>
</dbReference>
<evidence type="ECO:0000259" key="11">
    <source>
        <dbReference type="PROSITE" id="PS51171"/>
    </source>
</evidence>
<dbReference type="PROSITE" id="PS00858">
    <property type="entry name" value="PREPHENATE_DEHYDR_2"/>
    <property type="match status" value="1"/>
</dbReference>
<keyword evidence="4 10" id="KW-0028">Amino-acid biosynthesis</keyword>
<dbReference type="PANTHER" id="PTHR21022:SF19">
    <property type="entry name" value="PREPHENATE DEHYDRATASE-RELATED"/>
    <property type="match status" value="1"/>
</dbReference>
<dbReference type="CDD" id="cd13632">
    <property type="entry name" value="PBP2_Aa-PDT_like"/>
    <property type="match status" value="1"/>
</dbReference>
<dbReference type="AlphaFoldDB" id="A0A1D9E0K6"/>
<dbReference type="Proteomes" id="UP000243784">
    <property type="component" value="Chromosome"/>
</dbReference>
<dbReference type="UniPathway" id="UPA00121">
    <property type="reaction ID" value="UER00345"/>
</dbReference>
<dbReference type="Pfam" id="PF01842">
    <property type="entry name" value="ACT"/>
    <property type="match status" value="1"/>
</dbReference>
<evidence type="ECO:0000313" key="13">
    <source>
        <dbReference type="EMBL" id="AOY56598.1"/>
    </source>
</evidence>
<dbReference type="STRING" id="535712.A4Z71_06580"/>
<evidence type="ECO:0000256" key="6">
    <source>
        <dbReference type="ARBA" id="ARBA00023222"/>
    </source>
</evidence>
<evidence type="ECO:0000256" key="10">
    <source>
        <dbReference type="RuleBase" id="RU361254"/>
    </source>
</evidence>
<dbReference type="FunFam" id="3.30.70.260:FF:000012">
    <property type="entry name" value="Prephenate dehydratase"/>
    <property type="match status" value="1"/>
</dbReference>
<evidence type="ECO:0000256" key="8">
    <source>
        <dbReference type="ARBA" id="ARBA00047848"/>
    </source>
</evidence>
<keyword evidence="5 10" id="KW-0057">Aromatic amino acid biosynthesis</keyword>
<dbReference type="PANTHER" id="PTHR21022">
    <property type="entry name" value="PREPHENATE DEHYDRATASE P PROTEIN"/>
    <property type="match status" value="1"/>
</dbReference>
<organism evidence="13 14">
    <name type="scientific">Candidatus Rhodoluna planktonica</name>
    <dbReference type="NCBI Taxonomy" id="535712"/>
    <lineage>
        <taxon>Bacteria</taxon>
        <taxon>Bacillati</taxon>
        <taxon>Actinomycetota</taxon>
        <taxon>Actinomycetes</taxon>
        <taxon>Micrococcales</taxon>
        <taxon>Microbacteriaceae</taxon>
        <taxon>Luna cluster</taxon>
        <taxon>Luna-1 subcluster</taxon>
        <taxon>Rhodoluna</taxon>
    </lineage>
</organism>
<comment type="catalytic activity">
    <reaction evidence="8 10">
        <text>prephenate + H(+) = 3-phenylpyruvate + CO2 + H2O</text>
        <dbReference type="Rhea" id="RHEA:21648"/>
        <dbReference type="ChEBI" id="CHEBI:15377"/>
        <dbReference type="ChEBI" id="CHEBI:15378"/>
        <dbReference type="ChEBI" id="CHEBI:16526"/>
        <dbReference type="ChEBI" id="CHEBI:18005"/>
        <dbReference type="ChEBI" id="CHEBI:29934"/>
        <dbReference type="EC" id="4.2.1.51"/>
    </reaction>
</comment>
<dbReference type="Gene3D" id="3.30.70.260">
    <property type="match status" value="1"/>
</dbReference>
<keyword evidence="6 10" id="KW-0584">Phenylalanine biosynthesis</keyword>
<dbReference type="KEGG" id="rpla:A4Z71_06580"/>
<name>A0A1D9E0K6_9MICO</name>
<dbReference type="CDD" id="cd04905">
    <property type="entry name" value="ACT_CM-PDT"/>
    <property type="match status" value="1"/>
</dbReference>
<dbReference type="RefSeq" id="WP_070955096.1">
    <property type="nucleotide sequence ID" value="NZ_CP015208.1"/>
</dbReference>
<dbReference type="SUPFAM" id="SSF55021">
    <property type="entry name" value="ACT-like"/>
    <property type="match status" value="1"/>
</dbReference>
<dbReference type="InterPro" id="IPR045865">
    <property type="entry name" value="ACT-like_dom_sf"/>
</dbReference>
<accession>A0A1D9E0K6</accession>
<evidence type="ECO:0000256" key="4">
    <source>
        <dbReference type="ARBA" id="ARBA00022605"/>
    </source>
</evidence>
<dbReference type="NCBIfam" id="NF008865">
    <property type="entry name" value="PRK11898.1"/>
    <property type="match status" value="1"/>
</dbReference>
<dbReference type="GO" id="GO:0009094">
    <property type="term" value="P:L-phenylalanine biosynthetic process"/>
    <property type="evidence" value="ECO:0007669"/>
    <property type="project" value="UniProtKB-UniPathway"/>
</dbReference>
<feature type="domain" description="ACT" evidence="12">
    <location>
        <begin position="207"/>
        <end position="285"/>
    </location>
</feature>
<evidence type="ECO:0000256" key="9">
    <source>
        <dbReference type="PIRSR" id="PIRSR001500-2"/>
    </source>
</evidence>
<dbReference type="OrthoDB" id="9802281at2"/>
<evidence type="ECO:0000256" key="2">
    <source>
        <dbReference type="ARBA" id="ARBA00013147"/>
    </source>
</evidence>
<dbReference type="Pfam" id="PF00800">
    <property type="entry name" value="PDT"/>
    <property type="match status" value="1"/>
</dbReference>
<dbReference type="InterPro" id="IPR001086">
    <property type="entry name" value="Preph_deHydtase"/>
</dbReference>
<dbReference type="Gene3D" id="3.40.190.10">
    <property type="entry name" value="Periplasmic binding protein-like II"/>
    <property type="match status" value="2"/>
</dbReference>
<feature type="site" description="Essential for prephenate dehydratase activity" evidence="9">
    <location>
        <position position="185"/>
    </location>
</feature>
<dbReference type="PROSITE" id="PS51171">
    <property type="entry name" value="PREPHENATE_DEHYDR_3"/>
    <property type="match status" value="1"/>
</dbReference>
<evidence type="ECO:0000256" key="1">
    <source>
        <dbReference type="ARBA" id="ARBA00004741"/>
    </source>
</evidence>
<dbReference type="EC" id="4.2.1.51" evidence="2 10"/>
<evidence type="ECO:0000313" key="14">
    <source>
        <dbReference type="Proteomes" id="UP000243784"/>
    </source>
</evidence>
<comment type="pathway">
    <text evidence="1 10">Amino-acid biosynthesis; L-phenylalanine biosynthesis; phenylpyruvate from prephenate: step 1/1.</text>
</comment>
<sequence>MSPRASNTSAKKTYSYLGPEGTFTELALAQVAEAKGANHRSVAHVQEAIDDVISGRAFRAIIPVENSVEGGVSATADALAITENVRIYGEYLVPVTFDLVARPGTVLKDVRTVSTHPVAYAQTRAWLSANLSQHAHLPATSTAAAAAALLDNDFADAAVAAPTIVKHYGLKTLARNIGENKNAQTRFIQIGLAGPMPEPTGRDKTSVIVELPTDRPGALLEMLEQFAARGVNLSRIESRPIGDRLGRYRFNIDAQGHIADSAVSEALMGLHRFSPKVLFLGSYPRADKQKSVHEGNNSNVEFADAASWLKQLKAGK</sequence>
<dbReference type="GO" id="GO:0004664">
    <property type="term" value="F:prephenate dehydratase activity"/>
    <property type="evidence" value="ECO:0007669"/>
    <property type="project" value="UniProtKB-UniRule"/>
</dbReference>
<dbReference type="EMBL" id="CP015208">
    <property type="protein sequence ID" value="AOY56598.1"/>
    <property type="molecule type" value="Genomic_DNA"/>
</dbReference>
<dbReference type="InterPro" id="IPR018528">
    <property type="entry name" value="Preph_deHydtase_CS"/>
</dbReference>
<evidence type="ECO:0000256" key="3">
    <source>
        <dbReference type="ARBA" id="ARBA00021872"/>
    </source>
</evidence>
<keyword evidence="7 10" id="KW-0456">Lyase</keyword>
<dbReference type="SUPFAM" id="SSF53850">
    <property type="entry name" value="Periplasmic binding protein-like II"/>
    <property type="match status" value="1"/>
</dbReference>
<gene>
    <name evidence="10" type="primary">pheA</name>
    <name evidence="13" type="ORF">A4Z71_06580</name>
</gene>
<evidence type="ECO:0000256" key="5">
    <source>
        <dbReference type="ARBA" id="ARBA00023141"/>
    </source>
</evidence>
<evidence type="ECO:0000259" key="12">
    <source>
        <dbReference type="PROSITE" id="PS51671"/>
    </source>
</evidence>
<dbReference type="InterPro" id="IPR002912">
    <property type="entry name" value="ACT_dom"/>
</dbReference>
<dbReference type="PROSITE" id="PS51671">
    <property type="entry name" value="ACT"/>
    <property type="match status" value="1"/>
</dbReference>
<keyword evidence="14" id="KW-1185">Reference proteome</keyword>
<proteinExistence type="predicted"/>
<protein>
    <recommendedName>
        <fullName evidence="3 10">Prephenate dehydratase</fullName>
        <shortName evidence="10">PDT</shortName>
        <ecNumber evidence="2 10">4.2.1.51</ecNumber>
    </recommendedName>
</protein>
<dbReference type="PIRSF" id="PIRSF001500">
    <property type="entry name" value="Chor_mut_pdt_Ppr"/>
    <property type="match status" value="1"/>
</dbReference>